<evidence type="ECO:0000256" key="2">
    <source>
        <dbReference type="SAM" id="MobiDB-lite"/>
    </source>
</evidence>
<keyword evidence="1" id="KW-0547">Nucleotide-binding</keyword>
<keyword evidence="5" id="KW-1185">Reference proteome</keyword>
<feature type="compositionally biased region" description="Polar residues" evidence="2">
    <location>
        <begin position="131"/>
        <end position="150"/>
    </location>
</feature>
<keyword evidence="1" id="KW-0227">DNA damage</keyword>
<protein>
    <recommendedName>
        <fullName evidence="1">ATP-dependent DNA helicase</fullName>
        <ecNumber evidence="1">5.6.2.3</ecNumber>
    </recommendedName>
</protein>
<evidence type="ECO:0000313" key="5">
    <source>
        <dbReference type="Proteomes" id="UP001151760"/>
    </source>
</evidence>
<name>A0ABQ4WDJ3_9ASTR</name>
<reference evidence="4" key="1">
    <citation type="journal article" date="2022" name="Int. J. Mol. Sci.">
        <title>Draft Genome of Tanacetum Coccineum: Genomic Comparison of Closely Related Tanacetum-Family Plants.</title>
        <authorList>
            <person name="Yamashiro T."/>
            <person name="Shiraishi A."/>
            <person name="Nakayama K."/>
            <person name="Satake H."/>
        </authorList>
    </citation>
    <scope>NUCLEOTIDE SEQUENCE</scope>
</reference>
<dbReference type="EC" id="5.6.2.3" evidence="1"/>
<gene>
    <name evidence="4" type="ORF">Tco_0624313</name>
</gene>
<accession>A0ABQ4WDJ3</accession>
<organism evidence="4 5">
    <name type="scientific">Tanacetum coccineum</name>
    <dbReference type="NCBI Taxonomy" id="301880"/>
    <lineage>
        <taxon>Eukaryota</taxon>
        <taxon>Viridiplantae</taxon>
        <taxon>Streptophyta</taxon>
        <taxon>Embryophyta</taxon>
        <taxon>Tracheophyta</taxon>
        <taxon>Spermatophyta</taxon>
        <taxon>Magnoliopsida</taxon>
        <taxon>eudicotyledons</taxon>
        <taxon>Gunneridae</taxon>
        <taxon>Pentapetalae</taxon>
        <taxon>asterids</taxon>
        <taxon>campanulids</taxon>
        <taxon>Asterales</taxon>
        <taxon>Asteraceae</taxon>
        <taxon>Asteroideae</taxon>
        <taxon>Anthemideae</taxon>
        <taxon>Anthemidinae</taxon>
        <taxon>Tanacetum</taxon>
    </lineage>
</organism>
<comment type="caution">
    <text evidence="4">The sequence shown here is derived from an EMBL/GenBank/DDBJ whole genome shotgun (WGS) entry which is preliminary data.</text>
</comment>
<keyword evidence="1" id="KW-0234">DNA repair</keyword>
<comment type="catalytic activity">
    <reaction evidence="1">
        <text>ATP + H2O = ADP + phosphate + H(+)</text>
        <dbReference type="Rhea" id="RHEA:13065"/>
        <dbReference type="ChEBI" id="CHEBI:15377"/>
        <dbReference type="ChEBI" id="CHEBI:15378"/>
        <dbReference type="ChEBI" id="CHEBI:30616"/>
        <dbReference type="ChEBI" id="CHEBI:43474"/>
        <dbReference type="ChEBI" id="CHEBI:456216"/>
        <dbReference type="EC" id="5.6.2.3"/>
    </reaction>
</comment>
<evidence type="ECO:0000256" key="1">
    <source>
        <dbReference type="RuleBase" id="RU363044"/>
    </source>
</evidence>
<reference evidence="4" key="2">
    <citation type="submission" date="2022-01" db="EMBL/GenBank/DDBJ databases">
        <authorList>
            <person name="Yamashiro T."/>
            <person name="Shiraishi A."/>
            <person name="Satake H."/>
            <person name="Nakayama K."/>
        </authorList>
    </citation>
    <scope>NUCLEOTIDE SEQUENCE</scope>
</reference>
<keyword evidence="1" id="KW-0233">DNA recombination</keyword>
<feature type="region of interest" description="Disordered" evidence="2">
    <location>
        <begin position="127"/>
        <end position="157"/>
    </location>
</feature>
<sequence length="201" mass="22406">MTMVFGSGFGQVLLVIPKGSRQDIVTASLKQPYLWGHCNVLNTRLTMGARPEDVTEIQEFAEWILKVGDGELGEPRRRGIYRSTGRNFNCDKVGDSSHATGVDCIIEGDAVELTEFEDVDINEKVEKAKQQIGNEESSSQMDQDSVNPSLNEDDKVGPYLSSTGVGFYPVTEVKKRKDYSQKMIMLVDDVLMSKLKVHLKN</sequence>
<dbReference type="Proteomes" id="UP001151760">
    <property type="component" value="Unassembled WGS sequence"/>
</dbReference>
<dbReference type="InterPro" id="IPR010285">
    <property type="entry name" value="DNA_helicase_pif1-like_DEAD"/>
</dbReference>
<evidence type="ECO:0000313" key="4">
    <source>
        <dbReference type="EMBL" id="GJS50951.1"/>
    </source>
</evidence>
<dbReference type="Pfam" id="PF05970">
    <property type="entry name" value="PIF1"/>
    <property type="match status" value="1"/>
</dbReference>
<keyword evidence="1" id="KW-0347">Helicase</keyword>
<keyword evidence="1" id="KW-0067">ATP-binding</keyword>
<evidence type="ECO:0000259" key="3">
    <source>
        <dbReference type="Pfam" id="PF05970"/>
    </source>
</evidence>
<comment type="similarity">
    <text evidence="1">Belongs to the helicase family.</text>
</comment>
<keyword evidence="1" id="KW-0378">Hydrolase</keyword>
<proteinExistence type="inferred from homology"/>
<comment type="cofactor">
    <cofactor evidence="1">
        <name>Mg(2+)</name>
        <dbReference type="ChEBI" id="CHEBI:18420"/>
    </cofactor>
</comment>
<dbReference type="EMBL" id="BQNB010008552">
    <property type="protein sequence ID" value="GJS50951.1"/>
    <property type="molecule type" value="Genomic_DNA"/>
</dbReference>
<feature type="domain" description="DNA helicase Pif1-like DEAD-box helicase" evidence="3">
    <location>
        <begin position="1"/>
        <end position="75"/>
    </location>
</feature>